<protein>
    <recommendedName>
        <fullName evidence="3">MADS-box domain-containing protein</fullName>
    </recommendedName>
</protein>
<evidence type="ECO:0000313" key="1">
    <source>
        <dbReference type="EMBL" id="CAH1452845.1"/>
    </source>
</evidence>
<dbReference type="AlphaFoldDB" id="A0AAU9PRB2"/>
<evidence type="ECO:0008006" key="3">
    <source>
        <dbReference type="Google" id="ProtNLM"/>
    </source>
</evidence>
<dbReference type="Proteomes" id="UP001157418">
    <property type="component" value="Unassembled WGS sequence"/>
</dbReference>
<keyword evidence="2" id="KW-1185">Reference proteome</keyword>
<sequence>MSLKKEKTLTRIESVNHKPRRRKKPYQELLLMTLCELEGGAPNGVGGGGVTRGSGGRLVAKGLAECCRSEM</sequence>
<name>A0AAU9PRB2_9ASTR</name>
<evidence type="ECO:0000313" key="2">
    <source>
        <dbReference type="Proteomes" id="UP001157418"/>
    </source>
</evidence>
<accession>A0AAU9PRB2</accession>
<organism evidence="1 2">
    <name type="scientific">Lactuca virosa</name>
    <dbReference type="NCBI Taxonomy" id="75947"/>
    <lineage>
        <taxon>Eukaryota</taxon>
        <taxon>Viridiplantae</taxon>
        <taxon>Streptophyta</taxon>
        <taxon>Embryophyta</taxon>
        <taxon>Tracheophyta</taxon>
        <taxon>Spermatophyta</taxon>
        <taxon>Magnoliopsida</taxon>
        <taxon>eudicotyledons</taxon>
        <taxon>Gunneridae</taxon>
        <taxon>Pentapetalae</taxon>
        <taxon>asterids</taxon>
        <taxon>campanulids</taxon>
        <taxon>Asterales</taxon>
        <taxon>Asteraceae</taxon>
        <taxon>Cichorioideae</taxon>
        <taxon>Cichorieae</taxon>
        <taxon>Lactucinae</taxon>
        <taxon>Lactuca</taxon>
    </lineage>
</organism>
<proteinExistence type="predicted"/>
<dbReference type="EMBL" id="CAKMRJ010005745">
    <property type="protein sequence ID" value="CAH1452845.1"/>
    <property type="molecule type" value="Genomic_DNA"/>
</dbReference>
<comment type="caution">
    <text evidence="1">The sequence shown here is derived from an EMBL/GenBank/DDBJ whole genome shotgun (WGS) entry which is preliminary data.</text>
</comment>
<reference evidence="1 2" key="1">
    <citation type="submission" date="2022-01" db="EMBL/GenBank/DDBJ databases">
        <authorList>
            <person name="Xiong W."/>
            <person name="Schranz E."/>
        </authorList>
    </citation>
    <scope>NUCLEOTIDE SEQUENCE [LARGE SCALE GENOMIC DNA]</scope>
</reference>
<gene>
    <name evidence="1" type="ORF">LVIROSA_LOCUS38132</name>
</gene>